<dbReference type="RefSeq" id="XP_029023493.1">
    <property type="nucleotide sequence ID" value="XM_029167660.3"/>
</dbReference>
<evidence type="ECO:0000256" key="4">
    <source>
        <dbReference type="ARBA" id="ARBA00022737"/>
    </source>
</evidence>
<evidence type="ECO:0000256" key="10">
    <source>
        <dbReference type="SAM" id="MobiDB-lite"/>
    </source>
</evidence>
<evidence type="ECO:0000256" key="5">
    <source>
        <dbReference type="ARBA" id="ARBA00022990"/>
    </source>
</evidence>
<dbReference type="PANTHER" id="PTHR23341:SF4">
    <property type="entry name" value="HIGH MOBILITY GROUP PROTEIN HMGI-C"/>
    <property type="match status" value="1"/>
</dbReference>
<dbReference type="GO" id="GO:0006355">
    <property type="term" value="P:regulation of DNA-templated transcription"/>
    <property type="evidence" value="ECO:0007669"/>
    <property type="project" value="InterPro"/>
</dbReference>
<feature type="compositionally biased region" description="Basic and acidic residues" evidence="10">
    <location>
        <begin position="188"/>
        <end position="197"/>
    </location>
</feature>
<keyword evidence="11" id="KW-1185">Reference proteome</keyword>
<keyword evidence="3" id="KW-0597">Phosphoprotein</keyword>
<sequence>MAETEKEDAVSSEAESSAHISNNSPTKRRRGRPQGSKKLKVCVTDVNLMELVSGISNGASTHPQRSRGRPKLSNHTAEEESADAENSVQTHRGKGRLKGSKKKTNDSDSPVTDHTPKKRGRPKKSQSPDKATAEDLANGSNTTKMLLGRPKGSVKRKSESLTSCEENEGSSKKARKRGRPKGSLNKKNRLDKEVNSEKEEESDESLNSRKRGRSGLRKVEVNNSDNTVSTEDTSNGVSDTPRKGRGRPRKSAEQKRLDYREPITDDSQPKRGRGRPKGSLNKKPPAYRVQGKVGRPLRTYVPLAIERRSRLRKQPAKRGRPRKYPLPSPEELKKPKVWKPLGRPRKYPRVDPPEGAAPAPRRSRGRPRKSESKKGAHLRKSLPAAPAQRNTNDGAPRKRGRPPSSAKGEGVAPRKRGRPKGSPNKKKARSELNNSTYPCLSEKSDSSAAGLDDGESTGTQALPEEHAEA</sequence>
<dbReference type="GO" id="GO:0005634">
    <property type="term" value="C:nucleus"/>
    <property type="evidence" value="ECO:0007669"/>
    <property type="project" value="UniProtKB-SubCell"/>
</dbReference>
<dbReference type="Proteomes" id="UP000515150">
    <property type="component" value="Chromosome 11"/>
</dbReference>
<feature type="compositionally biased region" description="Basic residues" evidence="10">
    <location>
        <begin position="91"/>
        <end position="102"/>
    </location>
</feature>
<dbReference type="PRINTS" id="PR00929">
    <property type="entry name" value="ATHOOK"/>
</dbReference>
<protein>
    <submittedName>
        <fullName evidence="12">Chromosomal protein D1</fullName>
    </submittedName>
</protein>
<dbReference type="PRINTS" id="PR00930">
    <property type="entry name" value="HIGHMOBLTYIY"/>
</dbReference>
<feature type="compositionally biased region" description="Basic residues" evidence="10">
    <location>
        <begin position="413"/>
        <end position="428"/>
    </location>
</feature>
<dbReference type="OrthoDB" id="8959848at2759"/>
<proteinExistence type="inferred from homology"/>
<dbReference type="GO" id="GO:0003677">
    <property type="term" value="F:DNA binding"/>
    <property type="evidence" value="ECO:0007669"/>
    <property type="project" value="UniProtKB-KW"/>
</dbReference>
<dbReference type="GO" id="GO:0010557">
    <property type="term" value="P:positive regulation of macromolecule biosynthetic process"/>
    <property type="evidence" value="ECO:0007669"/>
    <property type="project" value="UniProtKB-ARBA"/>
</dbReference>
<evidence type="ECO:0000256" key="7">
    <source>
        <dbReference type="ARBA" id="ARBA00023125"/>
    </source>
</evidence>
<organism evidence="11 12">
    <name type="scientific">Betta splendens</name>
    <name type="common">Siamese fighting fish</name>
    <dbReference type="NCBI Taxonomy" id="158456"/>
    <lineage>
        <taxon>Eukaryota</taxon>
        <taxon>Metazoa</taxon>
        <taxon>Chordata</taxon>
        <taxon>Craniata</taxon>
        <taxon>Vertebrata</taxon>
        <taxon>Euteleostomi</taxon>
        <taxon>Actinopterygii</taxon>
        <taxon>Neopterygii</taxon>
        <taxon>Teleostei</taxon>
        <taxon>Neoteleostei</taxon>
        <taxon>Acanthomorphata</taxon>
        <taxon>Anabantaria</taxon>
        <taxon>Anabantiformes</taxon>
        <taxon>Anabantoidei</taxon>
        <taxon>Osphronemidae</taxon>
        <taxon>Betta</taxon>
    </lineage>
</organism>
<keyword evidence="6" id="KW-0805">Transcription regulation</keyword>
<feature type="compositionally biased region" description="Basic and acidic residues" evidence="10">
    <location>
        <begin position="250"/>
        <end position="269"/>
    </location>
</feature>
<evidence type="ECO:0000256" key="8">
    <source>
        <dbReference type="ARBA" id="ARBA00023163"/>
    </source>
</evidence>
<evidence type="ECO:0000256" key="3">
    <source>
        <dbReference type="ARBA" id="ARBA00022553"/>
    </source>
</evidence>
<evidence type="ECO:0000313" key="11">
    <source>
        <dbReference type="Proteomes" id="UP000515150"/>
    </source>
</evidence>
<feature type="region of interest" description="Disordered" evidence="10">
    <location>
        <begin position="54"/>
        <end position="469"/>
    </location>
</feature>
<dbReference type="PANTHER" id="PTHR23341">
    <property type="entry name" value="HIGH MOBILITY GROUP PROTEINS HMG-A AND C"/>
    <property type="match status" value="1"/>
</dbReference>
<dbReference type="SMART" id="SM00384">
    <property type="entry name" value="AT_hook"/>
    <property type="match status" value="12"/>
</dbReference>
<keyword evidence="9" id="KW-0539">Nucleus</keyword>
<evidence type="ECO:0000256" key="6">
    <source>
        <dbReference type="ARBA" id="ARBA00023015"/>
    </source>
</evidence>
<dbReference type="GO" id="GO:0003712">
    <property type="term" value="F:transcription coregulator activity"/>
    <property type="evidence" value="ECO:0007669"/>
    <property type="project" value="TreeGrafter"/>
</dbReference>
<dbReference type="GO" id="GO:0000785">
    <property type="term" value="C:chromatin"/>
    <property type="evidence" value="ECO:0007669"/>
    <property type="project" value="InterPro"/>
</dbReference>
<reference evidence="12" key="1">
    <citation type="submission" date="2025-08" db="UniProtKB">
        <authorList>
            <consortium name="RefSeq"/>
        </authorList>
    </citation>
    <scope>IDENTIFICATION</scope>
</reference>
<feature type="compositionally biased region" description="Basic residues" evidence="10">
    <location>
        <begin position="172"/>
        <end position="187"/>
    </location>
</feature>
<dbReference type="KEGG" id="bspl:114866055"/>
<accession>A0A6P7NZM7</accession>
<dbReference type="InParanoid" id="A0A6P7NZM7"/>
<feature type="compositionally biased region" description="Low complexity" evidence="10">
    <location>
        <begin position="11"/>
        <end position="24"/>
    </location>
</feature>
<feature type="region of interest" description="Disordered" evidence="10">
    <location>
        <begin position="1"/>
        <end position="42"/>
    </location>
</feature>
<keyword evidence="7" id="KW-0238">DNA-binding</keyword>
<evidence type="ECO:0000256" key="1">
    <source>
        <dbReference type="ARBA" id="ARBA00004123"/>
    </source>
</evidence>
<evidence type="ECO:0000256" key="9">
    <source>
        <dbReference type="ARBA" id="ARBA00023242"/>
    </source>
</evidence>
<feature type="compositionally biased region" description="Polar residues" evidence="10">
    <location>
        <begin position="54"/>
        <end position="63"/>
    </location>
</feature>
<feature type="compositionally biased region" description="Polar residues" evidence="10">
    <location>
        <begin position="221"/>
        <end position="238"/>
    </location>
</feature>
<name>A0A6P7NZM7_BETSP</name>
<dbReference type="InterPro" id="IPR017956">
    <property type="entry name" value="AT_hook_DNA-bd_motif"/>
</dbReference>
<keyword evidence="4" id="KW-0677">Repeat</keyword>
<keyword evidence="8" id="KW-0804">Transcription</keyword>
<comment type="subcellular location">
    <subcellularLocation>
        <location evidence="1">Nucleus</location>
    </subcellularLocation>
</comment>
<evidence type="ECO:0000256" key="2">
    <source>
        <dbReference type="ARBA" id="ARBA00010812"/>
    </source>
</evidence>
<keyword evidence="5" id="KW-0007">Acetylation</keyword>
<dbReference type="InterPro" id="IPR000116">
    <property type="entry name" value="HMGA"/>
</dbReference>
<feature type="compositionally biased region" description="Basic residues" evidence="10">
    <location>
        <begin position="26"/>
        <end position="40"/>
    </location>
</feature>
<feature type="compositionally biased region" description="Basic residues" evidence="10">
    <location>
        <begin position="309"/>
        <end position="323"/>
    </location>
</feature>
<gene>
    <name evidence="12" type="primary">si:ch211-288g17.3</name>
</gene>
<dbReference type="GeneID" id="114866055"/>
<comment type="similarity">
    <text evidence="2">Belongs to the HMGA family.</text>
</comment>
<dbReference type="AlphaFoldDB" id="A0A6P7NZM7"/>
<evidence type="ECO:0000313" key="12">
    <source>
        <dbReference type="RefSeq" id="XP_029023493.1"/>
    </source>
</evidence>